<evidence type="ECO:0008006" key="4">
    <source>
        <dbReference type="Google" id="ProtNLM"/>
    </source>
</evidence>
<protein>
    <recommendedName>
        <fullName evidence="4">Alpha/beta hydrolase</fullName>
    </recommendedName>
</protein>
<comment type="caution">
    <text evidence="2">The sequence shown here is derived from an EMBL/GenBank/DDBJ whole genome shotgun (WGS) entry which is preliminary data.</text>
</comment>
<name>A0ABT8A853_9PROT</name>
<keyword evidence="3" id="KW-1185">Reference proteome</keyword>
<dbReference type="InterPro" id="IPR029058">
    <property type="entry name" value="AB_hydrolase_fold"/>
</dbReference>
<feature type="signal peptide" evidence="1">
    <location>
        <begin position="1"/>
        <end position="23"/>
    </location>
</feature>
<gene>
    <name evidence="2" type="ORF">QWZ14_16105</name>
</gene>
<sequence length="248" mass="26033">MIRALPRRSLLALCALPPAAAPAAEGRALRQAPEGPQRGPAEARGALVWAHAHYAEGPPPGLPPFAARLAAGDHGWDLWRLDRIGARDPLAEGAEALAAGTAALRAGGYRQVAVIGESRGAFIALTALRTPHLADAMLLLAPAAHGTSDARKPQALAEFEAALEAAAPDCLARAALVLFRDDPYDPDPEARARAFRSAMARRHIESLLLDRPAEPRGHGGARDPEFDARFGARLAGFLAPHLTAQGTP</sequence>
<evidence type="ECO:0000313" key="2">
    <source>
        <dbReference type="EMBL" id="MDN3565894.1"/>
    </source>
</evidence>
<keyword evidence="1" id="KW-0732">Signal</keyword>
<feature type="chain" id="PRO_5045487197" description="Alpha/beta hydrolase" evidence="1">
    <location>
        <begin position="24"/>
        <end position="248"/>
    </location>
</feature>
<dbReference type="SUPFAM" id="SSF53474">
    <property type="entry name" value="alpha/beta-Hydrolases"/>
    <property type="match status" value="1"/>
</dbReference>
<accession>A0ABT8A853</accession>
<dbReference type="RefSeq" id="WP_290317766.1">
    <property type="nucleotide sequence ID" value="NZ_JAUFPN010000153.1"/>
</dbReference>
<dbReference type="Proteomes" id="UP001529369">
    <property type="component" value="Unassembled WGS sequence"/>
</dbReference>
<dbReference type="Gene3D" id="3.40.50.1820">
    <property type="entry name" value="alpha/beta hydrolase"/>
    <property type="match status" value="1"/>
</dbReference>
<proteinExistence type="predicted"/>
<evidence type="ECO:0000313" key="3">
    <source>
        <dbReference type="Proteomes" id="UP001529369"/>
    </source>
</evidence>
<reference evidence="3" key="1">
    <citation type="journal article" date="2019" name="Int. J. Syst. Evol. Microbiol.">
        <title>The Global Catalogue of Microorganisms (GCM) 10K type strain sequencing project: providing services to taxonomists for standard genome sequencing and annotation.</title>
        <authorList>
            <consortium name="The Broad Institute Genomics Platform"/>
            <consortium name="The Broad Institute Genome Sequencing Center for Infectious Disease"/>
            <person name="Wu L."/>
            <person name="Ma J."/>
        </authorList>
    </citation>
    <scope>NUCLEOTIDE SEQUENCE [LARGE SCALE GENOMIC DNA]</scope>
    <source>
        <strain evidence="3">CECT 7131</strain>
    </source>
</reference>
<evidence type="ECO:0000256" key="1">
    <source>
        <dbReference type="SAM" id="SignalP"/>
    </source>
</evidence>
<organism evidence="2 3">
    <name type="scientific">Paeniroseomonas aquatica</name>
    <dbReference type="NCBI Taxonomy" id="373043"/>
    <lineage>
        <taxon>Bacteria</taxon>
        <taxon>Pseudomonadati</taxon>
        <taxon>Pseudomonadota</taxon>
        <taxon>Alphaproteobacteria</taxon>
        <taxon>Acetobacterales</taxon>
        <taxon>Acetobacteraceae</taxon>
        <taxon>Paeniroseomonas</taxon>
    </lineage>
</organism>
<dbReference type="EMBL" id="JAUFPN010000153">
    <property type="protein sequence ID" value="MDN3565894.1"/>
    <property type="molecule type" value="Genomic_DNA"/>
</dbReference>